<protein>
    <submittedName>
        <fullName evidence="2">Uncharacterized protein</fullName>
    </submittedName>
</protein>
<organism evidence="2 3">
    <name type="scientific">Ustilago trichophora</name>
    <dbReference type="NCBI Taxonomy" id="86804"/>
    <lineage>
        <taxon>Eukaryota</taxon>
        <taxon>Fungi</taxon>
        <taxon>Dikarya</taxon>
        <taxon>Basidiomycota</taxon>
        <taxon>Ustilaginomycotina</taxon>
        <taxon>Ustilaginomycetes</taxon>
        <taxon>Ustilaginales</taxon>
        <taxon>Ustilaginaceae</taxon>
        <taxon>Ustilago</taxon>
    </lineage>
</organism>
<feature type="region of interest" description="Disordered" evidence="1">
    <location>
        <begin position="94"/>
        <end position="113"/>
    </location>
</feature>
<evidence type="ECO:0000256" key="1">
    <source>
        <dbReference type="SAM" id="MobiDB-lite"/>
    </source>
</evidence>
<dbReference type="EMBL" id="OOIN01000043">
    <property type="protein sequence ID" value="SPO32357.1"/>
    <property type="molecule type" value="Genomic_DNA"/>
</dbReference>
<evidence type="ECO:0000313" key="2">
    <source>
        <dbReference type="EMBL" id="SPO32357.1"/>
    </source>
</evidence>
<reference evidence="2 3" key="1">
    <citation type="submission" date="2018-03" db="EMBL/GenBank/DDBJ databases">
        <authorList>
            <person name="Guldener U."/>
        </authorList>
    </citation>
    <scope>NUCLEOTIDE SEQUENCE [LARGE SCALE GENOMIC DNA]</scope>
    <source>
        <strain evidence="2 3">NBRC100155</strain>
    </source>
</reference>
<gene>
    <name evidence="2" type="ORF">UTRI_02914</name>
</gene>
<accession>A0A5C3ERG5</accession>
<dbReference type="OrthoDB" id="2556824at2759"/>
<name>A0A5C3ERG5_9BASI</name>
<sequence length="284" mass="31692">MVQATSIASMSDSPAQGLTTMMSLALSPPSNASSLTLANSPANSTTTPPQQLETKVIHHHHHHLLEQQHLFDRAKLENHLLSLTPAFLTSTFSSLQQDKENSPPSNPPQHHLPNRRVLRDITQALNDSNGLNPSTLALIHARSNRTIHHNQQRQHQHQQAGISRDSAELLRKRVVGYQHRKKTIPRRGAISLSSQEAMQLSRQLSWCHQDFPAVKAVKKKEEVETLLYVEQEEKEEVGGKEPVEVGLQVDILPLDNNLFLVTRADGHTLTCPPSRTNAPRCLCD</sequence>
<proteinExistence type="predicted"/>
<feature type="region of interest" description="Disordered" evidence="1">
    <location>
        <begin position="30"/>
        <end position="50"/>
    </location>
</feature>
<dbReference type="AlphaFoldDB" id="A0A5C3ERG5"/>
<feature type="compositionally biased region" description="Polar residues" evidence="1">
    <location>
        <begin position="39"/>
        <end position="50"/>
    </location>
</feature>
<dbReference type="Proteomes" id="UP000324022">
    <property type="component" value="Unassembled WGS sequence"/>
</dbReference>
<keyword evidence="3" id="KW-1185">Reference proteome</keyword>
<evidence type="ECO:0000313" key="3">
    <source>
        <dbReference type="Proteomes" id="UP000324022"/>
    </source>
</evidence>